<gene>
    <name evidence="1" type="ORF">JT25_015080</name>
</gene>
<evidence type="ECO:0000313" key="2">
    <source>
        <dbReference type="Proteomes" id="UP000030512"/>
    </source>
</evidence>
<dbReference type="SUPFAM" id="SSF52172">
    <property type="entry name" value="CheY-like"/>
    <property type="match status" value="1"/>
</dbReference>
<evidence type="ECO:0008006" key="3">
    <source>
        <dbReference type="Google" id="ProtNLM"/>
    </source>
</evidence>
<dbReference type="KEGG" id="mdn:JT25_015080"/>
<proteinExistence type="predicted"/>
<dbReference type="RefSeq" id="WP_052142298.1">
    <property type="nucleotide sequence ID" value="NZ_CP014476.1"/>
</dbReference>
<dbReference type="Proteomes" id="UP000030512">
    <property type="component" value="Chromosome"/>
</dbReference>
<keyword evidence="2" id="KW-1185">Reference proteome</keyword>
<evidence type="ECO:0000313" key="1">
    <source>
        <dbReference type="EMBL" id="AMK77783.1"/>
    </source>
</evidence>
<dbReference type="AlphaFoldDB" id="A0A126T6S4"/>
<name>A0A126T6S4_9GAMM</name>
<reference evidence="1 2" key="1">
    <citation type="journal article" date="2015" name="Environ. Microbiol.">
        <title>Methane oxidation coupled to nitrate reduction under hypoxia by the Gammaproteobacterium Methylomonas denitrificans, sp. nov. type strain FJG1.</title>
        <authorList>
            <person name="Kits K.D."/>
            <person name="Klotz M.G."/>
            <person name="Stein L.Y."/>
        </authorList>
    </citation>
    <scope>NUCLEOTIDE SEQUENCE [LARGE SCALE GENOMIC DNA]</scope>
    <source>
        <strain evidence="1 2">FJG1</strain>
    </source>
</reference>
<organism evidence="1 2">
    <name type="scientific">Methylomonas denitrificans</name>
    <dbReference type="NCBI Taxonomy" id="1538553"/>
    <lineage>
        <taxon>Bacteria</taxon>
        <taxon>Pseudomonadati</taxon>
        <taxon>Pseudomonadota</taxon>
        <taxon>Gammaproteobacteria</taxon>
        <taxon>Methylococcales</taxon>
        <taxon>Methylococcaceae</taxon>
        <taxon>Methylomonas</taxon>
    </lineage>
</organism>
<sequence length="140" mass="15407">MKIQIIDNIGQIQPLVLMAEADVAFYSDEIQALNAAEQLQPNMILLNFALRGSETAEYTNLLLAASPTSNIVIIGDDLHEEQILHCVLAGAKGYQNSLSLEAYINRMIHAVAAGEAWLSRKIVAYVLDAVHQNYTVQLIN</sequence>
<protein>
    <recommendedName>
        <fullName evidence="3">Response regulatory domain-containing protein</fullName>
    </recommendedName>
</protein>
<dbReference type="STRING" id="1538553.JT25_015080"/>
<dbReference type="InterPro" id="IPR011006">
    <property type="entry name" value="CheY-like_superfamily"/>
</dbReference>
<dbReference type="EMBL" id="CP014476">
    <property type="protein sequence ID" value="AMK77783.1"/>
    <property type="molecule type" value="Genomic_DNA"/>
</dbReference>
<dbReference type="OrthoDB" id="5570546at2"/>
<dbReference type="Gene3D" id="3.40.50.2300">
    <property type="match status" value="1"/>
</dbReference>
<accession>A0A126T6S4</accession>